<dbReference type="eggNOG" id="COG4974">
    <property type="taxonomic scope" value="Bacteria"/>
</dbReference>
<dbReference type="GO" id="GO:0003677">
    <property type="term" value="F:DNA binding"/>
    <property type="evidence" value="ECO:0007669"/>
    <property type="project" value="UniProtKB-UniRule"/>
</dbReference>
<evidence type="ECO:0000256" key="7">
    <source>
        <dbReference type="ARBA" id="ARBA00023172"/>
    </source>
</evidence>
<dbReference type="InterPro" id="IPR002104">
    <property type="entry name" value="Integrase_catalytic"/>
</dbReference>
<keyword evidence="8 9" id="KW-0131">Cell cycle</keyword>
<feature type="active site" evidence="9">
    <location>
        <position position="173"/>
    </location>
</feature>
<evidence type="ECO:0000256" key="1">
    <source>
        <dbReference type="ARBA" id="ARBA00004496"/>
    </source>
</evidence>
<evidence type="ECO:0000256" key="2">
    <source>
        <dbReference type="ARBA" id="ARBA00022490"/>
    </source>
</evidence>
<sequence length="308" mass="33991">MSLHWIDAFLDAQAAELNAAENTRLAYARDLMDFQGHIRRRGLDFDQVQRADIETYLIACSDAGLSQATRARRLSAIRQLYRFAYEEGWRTDNPSLQIKGPGRAKRLPKTLSEADVDRLLAAARNTGRSPSDRQRNACMLELLYATGLRVTELCGLPVAAVRGDPHLILVRGKGGKERMVPLSTPARTELQAWLKVRDAAEQTAISKGAAPSKYLFPSRGKLGHLTRHRFYALIKDIAVAAGVDPSGVTPHTLRHAFATHLLARGADLMSIQALLGHADVATTEIYTHVLDARLRELVLTHHPLATKG</sequence>
<dbReference type="AlphaFoldDB" id="A8LKY9"/>
<evidence type="ECO:0000259" key="10">
    <source>
        <dbReference type="PROSITE" id="PS51898"/>
    </source>
</evidence>
<keyword evidence="2 9" id="KW-0963">Cytoplasm</keyword>
<comment type="similarity">
    <text evidence="9">Belongs to the 'phage' integrase family. XerC subfamily.</text>
</comment>
<dbReference type="Gene3D" id="1.10.443.10">
    <property type="entry name" value="Intergrase catalytic core"/>
    <property type="match status" value="1"/>
</dbReference>
<dbReference type="EMBL" id="CP000830">
    <property type="protein sequence ID" value="ABV93353.1"/>
    <property type="molecule type" value="Genomic_DNA"/>
</dbReference>
<feature type="active site" evidence="9">
    <location>
        <position position="251"/>
    </location>
</feature>
<feature type="domain" description="Tyr recombinase" evidence="10">
    <location>
        <begin position="106"/>
        <end position="299"/>
    </location>
</feature>
<dbReference type="PROSITE" id="PS51898">
    <property type="entry name" value="TYR_RECOMBINASE"/>
    <property type="match status" value="1"/>
</dbReference>
<dbReference type="GO" id="GO:0009037">
    <property type="term" value="F:tyrosine-based site-specific recombinase activity"/>
    <property type="evidence" value="ECO:0007669"/>
    <property type="project" value="UniProtKB-UniRule"/>
</dbReference>
<feature type="domain" description="Core-binding (CB)" evidence="11">
    <location>
        <begin position="1"/>
        <end position="85"/>
    </location>
</feature>
<comment type="subunit">
    <text evidence="9">Forms a cyclic heterotetrameric complex composed of two molecules of XerC and two molecules of XerD.</text>
</comment>
<feature type="active site" description="O-(3'-phospho-DNA)-tyrosine intermediate" evidence="9">
    <location>
        <position position="286"/>
    </location>
</feature>
<dbReference type="GO" id="GO:0007059">
    <property type="term" value="P:chromosome segregation"/>
    <property type="evidence" value="ECO:0007669"/>
    <property type="project" value="UniProtKB-UniRule"/>
</dbReference>
<accession>A8LKY9</accession>
<keyword evidence="6 9" id="KW-0238">DNA-binding</keyword>
<comment type="subcellular location">
    <subcellularLocation>
        <location evidence="1 9">Cytoplasm</location>
    </subcellularLocation>
</comment>
<dbReference type="PANTHER" id="PTHR30349:SF90">
    <property type="entry name" value="TYROSINE RECOMBINASE XERD"/>
    <property type="match status" value="1"/>
</dbReference>
<dbReference type="Pfam" id="PF02899">
    <property type="entry name" value="Phage_int_SAM_1"/>
    <property type="match status" value="1"/>
</dbReference>
<reference evidence="13" key="1">
    <citation type="journal article" date="2010" name="ISME J.">
        <title>The complete genome sequence of the algal symbiont Dinoroseobacter shibae: a hitchhiker's guide to life in the sea.</title>
        <authorList>
            <person name="Wagner-Dobler I."/>
            <person name="Ballhausen B."/>
            <person name="Berger M."/>
            <person name="Brinkhoff T."/>
            <person name="Buchholz I."/>
            <person name="Bunk B."/>
            <person name="Cypionka H."/>
            <person name="Daniel R."/>
            <person name="Drepper T."/>
            <person name="Gerdts G."/>
            <person name="Hahnke S."/>
            <person name="Han C."/>
            <person name="Jahn D."/>
            <person name="Kalhoefer D."/>
            <person name="Kiss H."/>
            <person name="Klenk H.P."/>
            <person name="Kyrpides N."/>
            <person name="Liebl W."/>
            <person name="Liesegang H."/>
            <person name="Meincke L."/>
            <person name="Pati A."/>
            <person name="Petersen J."/>
            <person name="Piekarski T."/>
            <person name="Pommerenke C."/>
            <person name="Pradella S."/>
            <person name="Pukall R."/>
            <person name="Rabus R."/>
            <person name="Stackebrandt E."/>
            <person name="Thole S."/>
            <person name="Thompson L."/>
            <person name="Tielen P."/>
            <person name="Tomasch J."/>
            <person name="von Jan M."/>
            <person name="Wanphrut N."/>
            <person name="Wichels A."/>
            <person name="Zech H."/>
            <person name="Simon M."/>
        </authorList>
    </citation>
    <scope>NUCLEOTIDE SEQUENCE [LARGE SCALE GENOMIC DNA]</scope>
    <source>
        <strain evidence="13">DSM 16493 / NCIMB 14021 / DFL 12</strain>
    </source>
</reference>
<dbReference type="GO" id="GO:0005737">
    <property type="term" value="C:cytoplasm"/>
    <property type="evidence" value="ECO:0007669"/>
    <property type="project" value="UniProtKB-SubCell"/>
</dbReference>
<dbReference type="HAMAP" id="MF_01808">
    <property type="entry name" value="Recomb_XerC_XerD"/>
    <property type="match status" value="1"/>
</dbReference>
<dbReference type="InterPro" id="IPR013762">
    <property type="entry name" value="Integrase-like_cat_sf"/>
</dbReference>
<evidence type="ECO:0000256" key="8">
    <source>
        <dbReference type="ARBA" id="ARBA00023306"/>
    </source>
</evidence>
<evidence type="ECO:0000313" key="12">
    <source>
        <dbReference type="EMBL" id="ABV93353.1"/>
    </source>
</evidence>
<dbReference type="InterPro" id="IPR044068">
    <property type="entry name" value="CB"/>
</dbReference>
<dbReference type="HOGENOM" id="CLU_027562_9_0_5"/>
<dbReference type="InterPro" id="IPR010998">
    <property type="entry name" value="Integrase_recombinase_N"/>
</dbReference>
<dbReference type="Pfam" id="PF00589">
    <property type="entry name" value="Phage_integrase"/>
    <property type="match status" value="1"/>
</dbReference>
<keyword evidence="7 9" id="KW-0233">DNA recombination</keyword>
<comment type="function">
    <text evidence="9">Site-specific tyrosine recombinase, which acts by catalyzing the cutting and rejoining of the recombining DNA molecules. The XerC-XerD complex is essential to convert dimers of the bacterial chromosome into monomers to permit their segregation at cell division. It also contributes to the segregational stability of plasmids.</text>
</comment>
<evidence type="ECO:0000313" key="13">
    <source>
        <dbReference type="Proteomes" id="UP000006833"/>
    </source>
</evidence>
<feature type="active site" evidence="9">
    <location>
        <position position="277"/>
    </location>
</feature>
<dbReference type="InterPro" id="IPR023009">
    <property type="entry name" value="Tyrosine_recombinase_XerC/XerD"/>
</dbReference>
<dbReference type="OrthoDB" id="9801717at2"/>
<evidence type="ECO:0000256" key="4">
    <source>
        <dbReference type="ARBA" id="ARBA00022829"/>
    </source>
</evidence>
<dbReference type="RefSeq" id="WP_012178283.1">
    <property type="nucleotide sequence ID" value="NC_009952.1"/>
</dbReference>
<keyword evidence="4 9" id="KW-0159">Chromosome partition</keyword>
<evidence type="ECO:0000256" key="9">
    <source>
        <dbReference type="HAMAP-Rule" id="MF_01808"/>
    </source>
</evidence>
<dbReference type="Proteomes" id="UP000006833">
    <property type="component" value="Chromosome"/>
</dbReference>
<dbReference type="KEGG" id="dsh:Dshi_1611"/>
<dbReference type="InterPro" id="IPR011010">
    <property type="entry name" value="DNA_brk_join_enz"/>
</dbReference>
<dbReference type="PANTHER" id="PTHR30349">
    <property type="entry name" value="PHAGE INTEGRASE-RELATED"/>
    <property type="match status" value="1"/>
</dbReference>
<dbReference type="GO" id="GO:0006313">
    <property type="term" value="P:DNA transposition"/>
    <property type="evidence" value="ECO:0007669"/>
    <property type="project" value="UniProtKB-UniRule"/>
</dbReference>
<dbReference type="InterPro" id="IPR004107">
    <property type="entry name" value="Integrase_SAM-like_N"/>
</dbReference>
<dbReference type="SUPFAM" id="SSF56349">
    <property type="entry name" value="DNA breaking-rejoining enzymes"/>
    <property type="match status" value="1"/>
</dbReference>
<keyword evidence="3 9" id="KW-0132">Cell division</keyword>
<dbReference type="STRING" id="398580.Dshi_1611"/>
<evidence type="ECO:0000256" key="5">
    <source>
        <dbReference type="ARBA" id="ARBA00022908"/>
    </source>
</evidence>
<dbReference type="InterPro" id="IPR050090">
    <property type="entry name" value="Tyrosine_recombinase_XerCD"/>
</dbReference>
<dbReference type="Gene3D" id="1.10.150.130">
    <property type="match status" value="1"/>
</dbReference>
<name>A8LKY9_DINSH</name>
<proteinExistence type="inferred from homology"/>
<gene>
    <name evidence="12" type="primary">xerD</name>
    <name evidence="9" type="synonym">xerC</name>
    <name evidence="12" type="ordered locus">Dshi_1611</name>
</gene>
<evidence type="ECO:0000259" key="11">
    <source>
        <dbReference type="PROSITE" id="PS51900"/>
    </source>
</evidence>
<dbReference type="GO" id="GO:0051301">
    <property type="term" value="P:cell division"/>
    <property type="evidence" value="ECO:0007669"/>
    <property type="project" value="UniProtKB-KW"/>
</dbReference>
<evidence type="ECO:0000256" key="6">
    <source>
        <dbReference type="ARBA" id="ARBA00023125"/>
    </source>
</evidence>
<feature type="active site" evidence="9">
    <location>
        <position position="254"/>
    </location>
</feature>
<protein>
    <recommendedName>
        <fullName evidence="9">Tyrosine recombinase XerC</fullName>
    </recommendedName>
</protein>
<keyword evidence="13" id="KW-1185">Reference proteome</keyword>
<organism evidence="12 13">
    <name type="scientific">Dinoroseobacter shibae (strain DSM 16493 / NCIMB 14021 / DFL 12)</name>
    <dbReference type="NCBI Taxonomy" id="398580"/>
    <lineage>
        <taxon>Bacteria</taxon>
        <taxon>Pseudomonadati</taxon>
        <taxon>Pseudomonadota</taxon>
        <taxon>Alphaproteobacteria</taxon>
        <taxon>Rhodobacterales</taxon>
        <taxon>Roseobacteraceae</taxon>
        <taxon>Dinoroseobacter</taxon>
    </lineage>
</organism>
<keyword evidence="5 9" id="KW-0229">DNA integration</keyword>
<evidence type="ECO:0000256" key="3">
    <source>
        <dbReference type="ARBA" id="ARBA00022618"/>
    </source>
</evidence>
<dbReference type="NCBIfam" id="NF001399">
    <property type="entry name" value="PRK00283.1"/>
    <property type="match status" value="1"/>
</dbReference>
<dbReference type="PROSITE" id="PS51900">
    <property type="entry name" value="CB"/>
    <property type="match status" value="1"/>
</dbReference>
<feature type="active site" evidence="9">
    <location>
        <position position="149"/>
    </location>
</feature>